<dbReference type="EMBL" id="NPEU01000006">
    <property type="protein sequence ID" value="RAI41985.1"/>
    <property type="molecule type" value="Genomic_DNA"/>
</dbReference>
<protein>
    <recommendedName>
        <fullName evidence="3">Phage tail protein</fullName>
    </recommendedName>
</protein>
<keyword evidence="2" id="KW-1185">Reference proteome</keyword>
<name>A0A327KWR8_9BRAD</name>
<gene>
    <name evidence="1" type="ORF">CH338_01390</name>
</gene>
<evidence type="ECO:0000313" key="1">
    <source>
        <dbReference type="EMBL" id="RAI41985.1"/>
    </source>
</evidence>
<dbReference type="AlphaFoldDB" id="A0A327KWR8"/>
<dbReference type="OrthoDB" id="8265612at2"/>
<comment type="caution">
    <text evidence="1">The sequence shown here is derived from an EMBL/GenBank/DDBJ whole genome shotgun (WGS) entry which is preliminary data.</text>
</comment>
<dbReference type="RefSeq" id="WP_111355252.1">
    <property type="nucleotide sequence ID" value="NZ_NHSK01000074.1"/>
</dbReference>
<reference evidence="1 2" key="1">
    <citation type="submission" date="2017-07" db="EMBL/GenBank/DDBJ databases">
        <title>Draft Genome Sequences of Select Purple Nonsulfur Bacteria.</title>
        <authorList>
            <person name="Lasarre B."/>
            <person name="Mckinlay J.B."/>
        </authorList>
    </citation>
    <scope>NUCLEOTIDE SEQUENCE [LARGE SCALE GENOMIC DNA]</scope>
    <source>
        <strain evidence="1 2">DSM 11907</strain>
    </source>
</reference>
<evidence type="ECO:0000313" key="2">
    <source>
        <dbReference type="Proteomes" id="UP000248863"/>
    </source>
</evidence>
<accession>A0A327KWR8</accession>
<organism evidence="1 2">
    <name type="scientific">Rhodoplanes elegans</name>
    <dbReference type="NCBI Taxonomy" id="29408"/>
    <lineage>
        <taxon>Bacteria</taxon>
        <taxon>Pseudomonadati</taxon>
        <taxon>Pseudomonadota</taxon>
        <taxon>Alphaproteobacteria</taxon>
        <taxon>Hyphomicrobiales</taxon>
        <taxon>Nitrobacteraceae</taxon>
        <taxon>Rhodoplanes</taxon>
    </lineage>
</organism>
<evidence type="ECO:0008006" key="3">
    <source>
        <dbReference type="Google" id="ProtNLM"/>
    </source>
</evidence>
<sequence>MSPEAARAMYARLMQGGQTVTIRRRTGAGSNPPTFEFAVRGRHSGFDPASLVGGIVQGDSQVIILAEDLAGVGFALPFRTTYDAVIIDGQSYSIKAPVPRRASDGTIVAYELQVTGGGK</sequence>
<proteinExistence type="predicted"/>
<dbReference type="Proteomes" id="UP000248863">
    <property type="component" value="Unassembled WGS sequence"/>
</dbReference>